<keyword evidence="3" id="KW-1185">Reference proteome</keyword>
<accession>A0ABT7BLZ8</accession>
<dbReference type="InterPro" id="IPR003615">
    <property type="entry name" value="HNH_nuc"/>
</dbReference>
<evidence type="ECO:0000313" key="3">
    <source>
        <dbReference type="Proteomes" id="UP001231370"/>
    </source>
</evidence>
<reference evidence="2 3" key="1">
    <citation type="submission" date="2023-01" db="EMBL/GenBank/DDBJ databases">
        <title>Novel diversity within Roseofilum (Cyanobacteria; Desertifilaceae) from marine benthic mats with descriptions of four novel species.</title>
        <authorList>
            <person name="Wang Y."/>
            <person name="Berthold D.E."/>
            <person name="Hu J."/>
            <person name="Lefler F.W."/>
            <person name="Laughinghouse H.D. IV."/>
        </authorList>
    </citation>
    <scope>NUCLEOTIDE SEQUENCE [LARGE SCALE GENOMIC DNA]</scope>
    <source>
        <strain evidence="2 3">BLCC-M91</strain>
    </source>
</reference>
<organism evidence="2 3">
    <name type="scientific">Roseofilum halophilum BLCC-M91</name>
    <dbReference type="NCBI Taxonomy" id="3022259"/>
    <lineage>
        <taxon>Bacteria</taxon>
        <taxon>Bacillati</taxon>
        <taxon>Cyanobacteriota</taxon>
        <taxon>Cyanophyceae</taxon>
        <taxon>Desertifilales</taxon>
        <taxon>Desertifilaceae</taxon>
        <taxon>Roseofilum</taxon>
        <taxon>Roseofilum halophilum</taxon>
    </lineage>
</organism>
<dbReference type="InterPro" id="IPR029471">
    <property type="entry name" value="HNH_5"/>
</dbReference>
<dbReference type="Gene3D" id="1.10.30.50">
    <property type="match status" value="1"/>
</dbReference>
<sequence>MNSKQKHNKIAKLTELFGNECYWCGCILSPQQITLDHQIPRSKGGSNSLENLRICCFSCNNQRGNSLFPPPFFRKKVK</sequence>
<dbReference type="Pfam" id="PF14279">
    <property type="entry name" value="HNH_5"/>
    <property type="match status" value="1"/>
</dbReference>
<proteinExistence type="predicted"/>
<evidence type="ECO:0000259" key="1">
    <source>
        <dbReference type="SMART" id="SM00507"/>
    </source>
</evidence>
<protein>
    <submittedName>
        <fullName evidence="2">HNH endonuclease signature motif containing protein</fullName>
    </submittedName>
</protein>
<dbReference type="Proteomes" id="UP001231370">
    <property type="component" value="Unassembled WGS sequence"/>
</dbReference>
<dbReference type="EMBL" id="JAQPOK010000111">
    <property type="protein sequence ID" value="MDJ1180211.1"/>
    <property type="molecule type" value="Genomic_DNA"/>
</dbReference>
<feature type="domain" description="HNH nuclease" evidence="1">
    <location>
        <begin position="9"/>
        <end position="61"/>
    </location>
</feature>
<dbReference type="SMART" id="SM00507">
    <property type="entry name" value="HNHc"/>
    <property type="match status" value="1"/>
</dbReference>
<gene>
    <name evidence="2" type="ORF">PJF56_15205</name>
</gene>
<evidence type="ECO:0000313" key="2">
    <source>
        <dbReference type="EMBL" id="MDJ1180211.1"/>
    </source>
</evidence>
<dbReference type="CDD" id="cd00085">
    <property type="entry name" value="HNHc"/>
    <property type="match status" value="1"/>
</dbReference>
<keyword evidence="2" id="KW-0540">Nuclease</keyword>
<dbReference type="GO" id="GO:0004519">
    <property type="term" value="F:endonuclease activity"/>
    <property type="evidence" value="ECO:0007669"/>
    <property type="project" value="UniProtKB-KW"/>
</dbReference>
<keyword evidence="2" id="KW-0255">Endonuclease</keyword>
<keyword evidence="2" id="KW-0378">Hydrolase</keyword>
<dbReference type="RefSeq" id="WP_283763511.1">
    <property type="nucleotide sequence ID" value="NZ_JAQPOK010000111.1"/>
</dbReference>
<name>A0ABT7BLZ8_9CYAN</name>
<comment type="caution">
    <text evidence="2">The sequence shown here is derived from an EMBL/GenBank/DDBJ whole genome shotgun (WGS) entry which is preliminary data.</text>
</comment>